<dbReference type="PANTHER" id="PTHR24243">
    <property type="entry name" value="G-PROTEIN COUPLED RECEPTOR"/>
    <property type="match status" value="1"/>
</dbReference>
<gene>
    <name evidence="11" type="ORF">BpHYR1_018836</name>
</gene>
<dbReference type="SUPFAM" id="SSF81321">
    <property type="entry name" value="Family A G protein-coupled receptor-like"/>
    <property type="match status" value="1"/>
</dbReference>
<keyword evidence="7 8" id="KW-0807">Transducer</keyword>
<evidence type="ECO:0000256" key="5">
    <source>
        <dbReference type="ARBA" id="ARBA00023136"/>
    </source>
</evidence>
<dbReference type="GO" id="GO:0004930">
    <property type="term" value="F:G protein-coupled receptor activity"/>
    <property type="evidence" value="ECO:0007669"/>
    <property type="project" value="UniProtKB-KW"/>
</dbReference>
<organism evidence="11 12">
    <name type="scientific">Brachionus plicatilis</name>
    <name type="common">Marine rotifer</name>
    <name type="synonym">Brachionus muelleri</name>
    <dbReference type="NCBI Taxonomy" id="10195"/>
    <lineage>
        <taxon>Eukaryota</taxon>
        <taxon>Metazoa</taxon>
        <taxon>Spiralia</taxon>
        <taxon>Gnathifera</taxon>
        <taxon>Rotifera</taxon>
        <taxon>Eurotatoria</taxon>
        <taxon>Monogononta</taxon>
        <taxon>Pseudotrocha</taxon>
        <taxon>Ploima</taxon>
        <taxon>Brachionidae</taxon>
        <taxon>Brachionus</taxon>
    </lineage>
</organism>
<evidence type="ECO:0000256" key="1">
    <source>
        <dbReference type="ARBA" id="ARBA00004141"/>
    </source>
</evidence>
<keyword evidence="3 9" id="KW-1133">Transmembrane helix</keyword>
<dbReference type="PROSITE" id="PS50262">
    <property type="entry name" value="G_PROTEIN_RECEP_F1_2"/>
    <property type="match status" value="1"/>
</dbReference>
<keyword evidence="5 9" id="KW-0472">Membrane</keyword>
<evidence type="ECO:0000256" key="9">
    <source>
        <dbReference type="SAM" id="Phobius"/>
    </source>
</evidence>
<dbReference type="OrthoDB" id="10036964at2759"/>
<evidence type="ECO:0000256" key="2">
    <source>
        <dbReference type="ARBA" id="ARBA00022692"/>
    </source>
</evidence>
<dbReference type="STRING" id="10195.A0A3M7QRE9"/>
<keyword evidence="2 8" id="KW-0812">Transmembrane</keyword>
<name>A0A3M7QRE9_BRAPC</name>
<evidence type="ECO:0000256" key="7">
    <source>
        <dbReference type="ARBA" id="ARBA00023224"/>
    </source>
</evidence>
<dbReference type="EMBL" id="REGN01005332">
    <property type="protein sequence ID" value="RNA13789.1"/>
    <property type="molecule type" value="Genomic_DNA"/>
</dbReference>
<evidence type="ECO:0000256" key="6">
    <source>
        <dbReference type="ARBA" id="ARBA00023170"/>
    </source>
</evidence>
<evidence type="ECO:0000313" key="11">
    <source>
        <dbReference type="EMBL" id="RNA13789.1"/>
    </source>
</evidence>
<protein>
    <submittedName>
        <fullName evidence="11">Growth hormone secretagogue receptor type 1-like</fullName>
    </submittedName>
</protein>
<proteinExistence type="inferred from homology"/>
<dbReference type="Gene3D" id="1.20.1070.10">
    <property type="entry name" value="Rhodopsin 7-helix transmembrane proteins"/>
    <property type="match status" value="1"/>
</dbReference>
<comment type="caution">
    <text evidence="11">The sequence shown here is derived from an EMBL/GenBank/DDBJ whole genome shotgun (WGS) entry which is preliminary data.</text>
</comment>
<feature type="transmembrane region" description="Helical" evidence="9">
    <location>
        <begin position="67"/>
        <end position="93"/>
    </location>
</feature>
<keyword evidence="12" id="KW-1185">Reference proteome</keyword>
<feature type="transmembrane region" description="Helical" evidence="9">
    <location>
        <begin position="145"/>
        <end position="164"/>
    </location>
</feature>
<comment type="subcellular location">
    <subcellularLocation>
        <location evidence="1">Membrane</location>
        <topology evidence="1">Multi-pass membrane protein</topology>
    </subcellularLocation>
</comment>
<keyword evidence="4 8" id="KW-0297">G-protein coupled receptor</keyword>
<dbReference type="InterPro" id="IPR000276">
    <property type="entry name" value="GPCR_Rhodpsn"/>
</dbReference>
<keyword evidence="6 8" id="KW-0675">Receptor</keyword>
<evidence type="ECO:0000256" key="4">
    <source>
        <dbReference type="ARBA" id="ARBA00023040"/>
    </source>
</evidence>
<dbReference type="PANTHER" id="PTHR24243:SF224">
    <property type="entry name" value="G-PROTEIN COUPLED RECEPTOR 19-RELATED"/>
    <property type="match status" value="1"/>
</dbReference>
<evidence type="ECO:0000313" key="12">
    <source>
        <dbReference type="Proteomes" id="UP000276133"/>
    </source>
</evidence>
<feature type="domain" description="G-protein coupled receptors family 1 profile" evidence="10">
    <location>
        <begin position="84"/>
        <end position="187"/>
    </location>
</feature>
<reference evidence="11 12" key="1">
    <citation type="journal article" date="2018" name="Sci. Rep.">
        <title>Genomic signatures of local adaptation to the degree of environmental predictability in rotifers.</title>
        <authorList>
            <person name="Franch-Gras L."/>
            <person name="Hahn C."/>
            <person name="Garcia-Roger E.M."/>
            <person name="Carmona M.J."/>
            <person name="Serra M."/>
            <person name="Gomez A."/>
        </authorList>
    </citation>
    <scope>NUCLEOTIDE SEQUENCE [LARGE SCALE GENOMIC DNA]</scope>
    <source>
        <strain evidence="11">HYR1</strain>
    </source>
</reference>
<dbReference type="InterPro" id="IPR017452">
    <property type="entry name" value="GPCR_Rhodpsn_7TM"/>
</dbReference>
<dbReference type="Pfam" id="PF00001">
    <property type="entry name" value="7tm_1"/>
    <property type="match status" value="1"/>
</dbReference>
<dbReference type="PROSITE" id="PS00237">
    <property type="entry name" value="G_PROTEIN_RECEP_F1_1"/>
    <property type="match status" value="1"/>
</dbReference>
<feature type="transmembrane region" description="Helical" evidence="9">
    <location>
        <begin position="105"/>
        <end position="125"/>
    </location>
</feature>
<accession>A0A3M7QRE9</accession>
<evidence type="ECO:0000259" key="10">
    <source>
        <dbReference type="PROSITE" id="PS50262"/>
    </source>
</evidence>
<dbReference type="Proteomes" id="UP000276133">
    <property type="component" value="Unassembled WGS sequence"/>
</dbReference>
<dbReference type="GO" id="GO:0005886">
    <property type="term" value="C:plasma membrane"/>
    <property type="evidence" value="ECO:0007669"/>
    <property type="project" value="TreeGrafter"/>
</dbReference>
<dbReference type="PRINTS" id="PR00237">
    <property type="entry name" value="GPCRRHODOPSN"/>
</dbReference>
<evidence type="ECO:0000256" key="3">
    <source>
        <dbReference type="ARBA" id="ARBA00022989"/>
    </source>
</evidence>
<dbReference type="AlphaFoldDB" id="A0A3M7QRE9"/>
<sequence length="187" mass="21952">MFWKLIREKNVNTLENVSFYSKTNEANMFKSETFLPNSSSEHFLNWTKFKTKINYHGLQSREIGNGSMFFCIMYSVMFFFGLFTNLLVVFVFLFKKELRQYTNYFFTNLSVADLLVIIVCIPVAISDLLSPDVWNFGLVYCKLYYFIEHCVTTVSSLTIIFISLERYFAISRPLSYSNIEAFSSLKL</sequence>
<comment type="similarity">
    <text evidence="8">Belongs to the G-protein coupled receptor 1 family.</text>
</comment>
<evidence type="ECO:0000256" key="8">
    <source>
        <dbReference type="RuleBase" id="RU000688"/>
    </source>
</evidence>